<dbReference type="Pfam" id="PF05368">
    <property type="entry name" value="NmrA"/>
    <property type="match status" value="1"/>
</dbReference>
<organism evidence="2 3">
    <name type="scientific">Nepenthes gracilis</name>
    <name type="common">Slender pitcher plant</name>
    <dbReference type="NCBI Taxonomy" id="150966"/>
    <lineage>
        <taxon>Eukaryota</taxon>
        <taxon>Viridiplantae</taxon>
        <taxon>Streptophyta</taxon>
        <taxon>Embryophyta</taxon>
        <taxon>Tracheophyta</taxon>
        <taxon>Spermatophyta</taxon>
        <taxon>Magnoliopsida</taxon>
        <taxon>eudicotyledons</taxon>
        <taxon>Gunneridae</taxon>
        <taxon>Pentapetalae</taxon>
        <taxon>Caryophyllales</taxon>
        <taxon>Nepenthaceae</taxon>
        <taxon>Nepenthes</taxon>
    </lineage>
</organism>
<dbReference type="EMBL" id="BSYO01000001">
    <property type="protein sequence ID" value="GMG99518.1"/>
    <property type="molecule type" value="Genomic_DNA"/>
</dbReference>
<feature type="domain" description="NmrA-like" evidence="1">
    <location>
        <begin position="3"/>
        <end position="60"/>
    </location>
</feature>
<dbReference type="SUPFAM" id="SSF51735">
    <property type="entry name" value="NAD(P)-binding Rossmann-fold domains"/>
    <property type="match status" value="1"/>
</dbReference>
<proteinExistence type="predicted"/>
<comment type="caution">
    <text evidence="2">The sequence shown here is derived from an EMBL/GenBank/DDBJ whole genome shotgun (WGS) entry which is preliminary data.</text>
</comment>
<keyword evidence="3" id="KW-1185">Reference proteome</keyword>
<dbReference type="Gene3D" id="3.40.50.720">
    <property type="entry name" value="NAD(P)-binding Rossmann-like Domain"/>
    <property type="match status" value="1"/>
</dbReference>
<name>A0AAD3P4A0_NEPGR</name>
<protein>
    <recommendedName>
        <fullName evidence="1">NmrA-like domain-containing protein</fullName>
    </recommendedName>
</protein>
<dbReference type="InterPro" id="IPR036291">
    <property type="entry name" value="NAD(P)-bd_dom_sf"/>
</dbReference>
<evidence type="ECO:0000313" key="2">
    <source>
        <dbReference type="EMBL" id="GMG99518.1"/>
    </source>
</evidence>
<dbReference type="InterPro" id="IPR050608">
    <property type="entry name" value="NmrA-type/Isoflavone_red_sf"/>
</dbReference>
<reference evidence="2" key="1">
    <citation type="submission" date="2023-05" db="EMBL/GenBank/DDBJ databases">
        <title>Nepenthes gracilis genome sequencing.</title>
        <authorList>
            <person name="Fukushima K."/>
        </authorList>
    </citation>
    <scope>NUCLEOTIDE SEQUENCE</scope>
    <source>
        <strain evidence="2">SING2019-196</strain>
    </source>
</reference>
<evidence type="ECO:0000259" key="1">
    <source>
        <dbReference type="Pfam" id="PF05368"/>
    </source>
</evidence>
<evidence type="ECO:0000313" key="3">
    <source>
        <dbReference type="Proteomes" id="UP001279734"/>
    </source>
</evidence>
<dbReference type="Proteomes" id="UP001279734">
    <property type="component" value="Unassembled WGS sequence"/>
</dbReference>
<dbReference type="InterPro" id="IPR008030">
    <property type="entry name" value="NmrA-like"/>
</dbReference>
<accession>A0AAD3P4A0</accession>
<dbReference type="AlphaFoldDB" id="A0AAD3P4A0"/>
<sequence length="84" mass="9315">MAEKSKILIIGGAGYIDKYIVEASAESRHPKFMLLRESTVSNPDKSSLMESFQSLGVMILLENTTAPSRERVVIWGDGNTRDNI</sequence>
<dbReference type="PANTHER" id="PTHR43349">
    <property type="entry name" value="PINORESINOL REDUCTASE-RELATED"/>
    <property type="match status" value="1"/>
</dbReference>
<dbReference type="PANTHER" id="PTHR43349:SF40">
    <property type="entry name" value="PHENYLCOUMARAN BENZYLIC ETHER REDUCTASE-LIKE PROTEIN FI1"/>
    <property type="match status" value="1"/>
</dbReference>
<gene>
    <name evidence="2" type="ORF">Nepgr_001358</name>
</gene>